<dbReference type="FunFam" id="3.40.50.1100:FF:000006">
    <property type="entry name" value="Cysteine synthase"/>
    <property type="match status" value="1"/>
</dbReference>
<comment type="catalytic activity">
    <reaction evidence="9">
        <text>O-acetyl-L-serine + hydrogen sulfide = L-cysteine + acetate</text>
        <dbReference type="Rhea" id="RHEA:14829"/>
        <dbReference type="ChEBI" id="CHEBI:29919"/>
        <dbReference type="ChEBI" id="CHEBI:30089"/>
        <dbReference type="ChEBI" id="CHEBI:35235"/>
        <dbReference type="ChEBI" id="CHEBI:58340"/>
        <dbReference type="EC" id="2.5.1.47"/>
    </reaction>
</comment>
<comment type="similarity">
    <text evidence="3">Belongs to the cysteine synthase/cystathionine beta-synthase family.</text>
</comment>
<dbReference type="InterPro" id="IPR050214">
    <property type="entry name" value="Cys_Synth/Cystath_Beta-Synth"/>
</dbReference>
<sequence length="329" mass="35162">MNNTLSFPHRVAPRQRVVQCITETIGNTPMLQLQRLCNEEGTLGQVFAKLEYFNPAGSIKDRAAKAMFEHILNTHQHAKLNVIEATSGNSGVACAWLGAIHQVPVTIVMPEHMSKERQQLIRFYGANLVLTSETDGMPGAMAVAETLLKTVEGAVSMDQFANPVNAAEHARSTAREIWQDMGEDIDVVVTGMGTGGTATGIGRFLKQQDASIEIVIAEPSNCPLLSEGKAGSHGIPGVHPGLIPPLLDKRFIDKVLTVTDDAALDTARRAARKEGIAVGISSGATLSVALSLARQPAYRGKKIVAIAADGAERYFSTPLFSQLPCDLTA</sequence>
<evidence type="ECO:0000256" key="5">
    <source>
        <dbReference type="ARBA" id="ARBA00022605"/>
    </source>
</evidence>
<dbReference type="RefSeq" id="WP_084526321.1">
    <property type="nucleotide sequence ID" value="NZ_FQWD01000002.1"/>
</dbReference>
<dbReference type="PANTHER" id="PTHR10314">
    <property type="entry name" value="CYSTATHIONINE BETA-SYNTHASE"/>
    <property type="match status" value="1"/>
</dbReference>
<dbReference type="GO" id="GO:0004124">
    <property type="term" value="F:cysteine synthase activity"/>
    <property type="evidence" value="ECO:0007669"/>
    <property type="project" value="UniProtKB-EC"/>
</dbReference>
<evidence type="ECO:0000256" key="9">
    <source>
        <dbReference type="ARBA" id="ARBA00047931"/>
    </source>
</evidence>
<dbReference type="SUPFAM" id="SSF53686">
    <property type="entry name" value="Tryptophan synthase beta subunit-like PLP-dependent enzymes"/>
    <property type="match status" value="1"/>
</dbReference>
<evidence type="ECO:0000256" key="2">
    <source>
        <dbReference type="ARBA" id="ARBA00004962"/>
    </source>
</evidence>
<dbReference type="InterPro" id="IPR036052">
    <property type="entry name" value="TrpB-like_PALP_sf"/>
</dbReference>
<dbReference type="InterPro" id="IPR001926">
    <property type="entry name" value="TrpB-like_PALP"/>
</dbReference>
<dbReference type="GO" id="GO:0006535">
    <property type="term" value="P:cysteine biosynthetic process from serine"/>
    <property type="evidence" value="ECO:0007669"/>
    <property type="project" value="InterPro"/>
</dbReference>
<dbReference type="EMBL" id="FQWD01000002">
    <property type="protein sequence ID" value="SHG21152.1"/>
    <property type="molecule type" value="Genomic_DNA"/>
</dbReference>
<dbReference type="CDD" id="cd01561">
    <property type="entry name" value="CBS_like"/>
    <property type="match status" value="1"/>
</dbReference>
<evidence type="ECO:0000259" key="10">
    <source>
        <dbReference type="Pfam" id="PF00291"/>
    </source>
</evidence>
<keyword evidence="12" id="KW-1185">Reference proteome</keyword>
<evidence type="ECO:0000256" key="7">
    <source>
        <dbReference type="ARBA" id="ARBA00022898"/>
    </source>
</evidence>
<name>A0A1M5HZ54_9ALTE</name>
<accession>A0A1M5HZ54</accession>
<proteinExistence type="inferred from homology"/>
<dbReference type="InterPro" id="IPR001216">
    <property type="entry name" value="P-phosphate_BS"/>
</dbReference>
<protein>
    <recommendedName>
        <fullName evidence="4">cysteine synthase</fullName>
        <ecNumber evidence="4">2.5.1.47</ecNumber>
    </recommendedName>
</protein>
<dbReference type="Proteomes" id="UP000184520">
    <property type="component" value="Unassembled WGS sequence"/>
</dbReference>
<evidence type="ECO:0000256" key="4">
    <source>
        <dbReference type="ARBA" id="ARBA00012681"/>
    </source>
</evidence>
<dbReference type="AlphaFoldDB" id="A0A1M5HZ54"/>
<evidence type="ECO:0000256" key="8">
    <source>
        <dbReference type="ARBA" id="ARBA00023192"/>
    </source>
</evidence>
<evidence type="ECO:0000256" key="1">
    <source>
        <dbReference type="ARBA" id="ARBA00001933"/>
    </source>
</evidence>
<comment type="cofactor">
    <cofactor evidence="1">
        <name>pyridoxal 5'-phosphate</name>
        <dbReference type="ChEBI" id="CHEBI:597326"/>
    </cofactor>
</comment>
<dbReference type="PROSITE" id="PS00901">
    <property type="entry name" value="CYS_SYNTHASE"/>
    <property type="match status" value="1"/>
</dbReference>
<reference evidence="12" key="1">
    <citation type="submission" date="2016-11" db="EMBL/GenBank/DDBJ databases">
        <authorList>
            <person name="Varghese N."/>
            <person name="Submissions S."/>
        </authorList>
    </citation>
    <scope>NUCLEOTIDE SEQUENCE [LARGE SCALE GENOMIC DNA]</scope>
    <source>
        <strain evidence="12">CGMCC 1.8995</strain>
    </source>
</reference>
<keyword evidence="6" id="KW-0808">Transferase</keyword>
<dbReference type="OrthoDB" id="9805733at2"/>
<keyword evidence="8" id="KW-0198">Cysteine biosynthesis</keyword>
<evidence type="ECO:0000313" key="12">
    <source>
        <dbReference type="Proteomes" id="UP000184520"/>
    </source>
</evidence>
<evidence type="ECO:0000313" key="11">
    <source>
        <dbReference type="EMBL" id="SHG21152.1"/>
    </source>
</evidence>
<keyword evidence="5" id="KW-0028">Amino-acid biosynthesis</keyword>
<dbReference type="Pfam" id="PF00291">
    <property type="entry name" value="PALP"/>
    <property type="match status" value="1"/>
</dbReference>
<evidence type="ECO:0000256" key="6">
    <source>
        <dbReference type="ARBA" id="ARBA00022679"/>
    </source>
</evidence>
<evidence type="ECO:0000256" key="3">
    <source>
        <dbReference type="ARBA" id="ARBA00007103"/>
    </source>
</evidence>
<keyword evidence="7" id="KW-0663">Pyridoxal phosphate</keyword>
<comment type="pathway">
    <text evidence="2">Amino-acid biosynthesis; L-cysteine biosynthesis; L-cysteine from L-serine: step 2/2.</text>
</comment>
<dbReference type="STRING" id="634436.SAMN05216361_1691"/>
<organism evidence="11 12">
    <name type="scientific">Marisediminitalea aggregata</name>
    <dbReference type="NCBI Taxonomy" id="634436"/>
    <lineage>
        <taxon>Bacteria</taxon>
        <taxon>Pseudomonadati</taxon>
        <taxon>Pseudomonadota</taxon>
        <taxon>Gammaproteobacteria</taxon>
        <taxon>Alteromonadales</taxon>
        <taxon>Alteromonadaceae</taxon>
        <taxon>Marisediminitalea</taxon>
    </lineage>
</organism>
<dbReference type="Gene3D" id="3.40.50.1100">
    <property type="match status" value="2"/>
</dbReference>
<feature type="domain" description="Tryptophan synthase beta chain-like PALP" evidence="10">
    <location>
        <begin position="21"/>
        <end position="308"/>
    </location>
</feature>
<gene>
    <name evidence="11" type="ORF">SAMN05216361_1691</name>
</gene>
<dbReference type="EC" id="2.5.1.47" evidence="4"/>